<evidence type="ECO:0000256" key="10">
    <source>
        <dbReference type="ARBA" id="ARBA00029605"/>
    </source>
</evidence>
<evidence type="ECO:0000313" key="15">
    <source>
        <dbReference type="EMBL" id="HEA15068.1"/>
    </source>
</evidence>
<dbReference type="EC" id="3.4.11.5" evidence="4 11"/>
<keyword evidence="7 11" id="KW-0963">Cytoplasm</keyword>
<evidence type="ECO:0000256" key="13">
    <source>
        <dbReference type="RuleBase" id="RU003421"/>
    </source>
</evidence>
<proteinExistence type="inferred from homology"/>
<evidence type="ECO:0000256" key="11">
    <source>
        <dbReference type="PIRNR" id="PIRNR006431"/>
    </source>
</evidence>
<evidence type="ECO:0000256" key="5">
    <source>
        <dbReference type="ARBA" id="ARBA00021843"/>
    </source>
</evidence>
<dbReference type="SUPFAM" id="SSF53474">
    <property type="entry name" value="alpha/beta-Hydrolases"/>
    <property type="match status" value="1"/>
</dbReference>
<evidence type="ECO:0000259" key="14">
    <source>
        <dbReference type="Pfam" id="PF00561"/>
    </source>
</evidence>
<dbReference type="PANTHER" id="PTHR43722:SF1">
    <property type="entry name" value="PROLINE IMINOPEPTIDASE"/>
    <property type="match status" value="1"/>
</dbReference>
<dbReference type="NCBIfam" id="TIGR01249">
    <property type="entry name" value="pro_imino_pep_1"/>
    <property type="match status" value="1"/>
</dbReference>
<protein>
    <recommendedName>
        <fullName evidence="5 11">Proline iminopeptidase</fullName>
        <shortName evidence="11">PIP</shortName>
        <ecNumber evidence="4 11">3.4.11.5</ecNumber>
    </recommendedName>
    <alternativeName>
        <fullName evidence="10 11">Prolyl aminopeptidase</fullName>
    </alternativeName>
</protein>
<dbReference type="Pfam" id="PF00561">
    <property type="entry name" value="Abhydrolase_1"/>
    <property type="match status" value="1"/>
</dbReference>
<accession>A0A7V1GCX1</accession>
<evidence type="ECO:0000256" key="6">
    <source>
        <dbReference type="ARBA" id="ARBA00022438"/>
    </source>
</evidence>
<organism evidence="15">
    <name type="scientific">Pseudoalteromonas prydzensis</name>
    <dbReference type="NCBI Taxonomy" id="182141"/>
    <lineage>
        <taxon>Bacteria</taxon>
        <taxon>Pseudomonadati</taxon>
        <taxon>Pseudomonadota</taxon>
        <taxon>Gammaproteobacteria</taxon>
        <taxon>Alteromonadales</taxon>
        <taxon>Pseudoalteromonadaceae</taxon>
        <taxon>Pseudoalteromonas</taxon>
    </lineage>
</organism>
<evidence type="ECO:0000256" key="3">
    <source>
        <dbReference type="ARBA" id="ARBA00010088"/>
    </source>
</evidence>
<feature type="active site" description="Proton donor" evidence="12">
    <location>
        <position position="288"/>
    </location>
</feature>
<dbReference type="InterPro" id="IPR002410">
    <property type="entry name" value="Peptidase_S33"/>
</dbReference>
<dbReference type="InterPro" id="IPR029058">
    <property type="entry name" value="AB_hydrolase_fold"/>
</dbReference>
<evidence type="ECO:0000256" key="9">
    <source>
        <dbReference type="ARBA" id="ARBA00022801"/>
    </source>
</evidence>
<dbReference type="InterPro" id="IPR005944">
    <property type="entry name" value="Pro_iminopeptidase"/>
</dbReference>
<dbReference type="RefSeq" id="WP_304178595.1">
    <property type="nucleotide sequence ID" value="NZ_DRGM01000015.1"/>
</dbReference>
<reference evidence="15" key="1">
    <citation type="journal article" date="2020" name="mSystems">
        <title>Genome- and Community-Level Interaction Insights into Carbon Utilization and Element Cycling Functions of Hydrothermarchaeota in Hydrothermal Sediment.</title>
        <authorList>
            <person name="Zhou Z."/>
            <person name="Liu Y."/>
            <person name="Xu W."/>
            <person name="Pan J."/>
            <person name="Luo Z.H."/>
            <person name="Li M."/>
        </authorList>
    </citation>
    <scope>NUCLEOTIDE SEQUENCE [LARGE SCALE GENOMIC DNA]</scope>
    <source>
        <strain evidence="15">HyVt-346</strain>
    </source>
</reference>
<sequence length="317" mass="35739">MQLYPNITPYHDFHLSVGDGHQIHVQEYGEPEGLPVVICHGGPGVGLHADNCRFFDPTRYRIILYSQRGCGQSTPHLIGANTTTELVADLDYLRTYLGLEKWLLSGGSWGATLCLLYAIAHTQHVQGLILRGTFLATSADLDWLYSSTGGAAHFYPELYARFSQNLPDVASILEFYQQQLNDDNQINANHFAKLWCQWENVLSHGKQQHQWGLSSPQLGLNMARLMVHYFAAQCFIADNFISENYKKISKIPTWFIHGRHDLVCRFNAVQHLAEQLNAQLLILDGVGHGVDNNVYLAAVRRAADLMCIKLSRNKCKD</sequence>
<dbReference type="Gene3D" id="3.40.50.1820">
    <property type="entry name" value="alpha/beta hydrolase"/>
    <property type="match status" value="1"/>
</dbReference>
<keyword evidence="8 11" id="KW-0645">Protease</keyword>
<dbReference type="InterPro" id="IPR000073">
    <property type="entry name" value="AB_hydrolase_1"/>
</dbReference>
<evidence type="ECO:0000256" key="12">
    <source>
        <dbReference type="PIRSR" id="PIRSR006431-1"/>
    </source>
</evidence>
<evidence type="ECO:0000256" key="4">
    <source>
        <dbReference type="ARBA" id="ARBA00012568"/>
    </source>
</evidence>
<dbReference type="PANTHER" id="PTHR43722">
    <property type="entry name" value="PROLINE IMINOPEPTIDASE"/>
    <property type="match status" value="1"/>
</dbReference>
<dbReference type="AlphaFoldDB" id="A0A7V1GCX1"/>
<evidence type="ECO:0000256" key="2">
    <source>
        <dbReference type="ARBA" id="ARBA00004496"/>
    </source>
</evidence>
<evidence type="ECO:0000256" key="1">
    <source>
        <dbReference type="ARBA" id="ARBA00001585"/>
    </source>
</evidence>
<gene>
    <name evidence="15" type="primary">pip</name>
    <name evidence="15" type="ORF">ENH88_01175</name>
</gene>
<dbReference type="PRINTS" id="PR00793">
    <property type="entry name" value="PROAMNOPTASE"/>
</dbReference>
<feature type="active site" description="Nucleophile" evidence="12">
    <location>
        <position position="108"/>
    </location>
</feature>
<evidence type="ECO:0000256" key="7">
    <source>
        <dbReference type="ARBA" id="ARBA00022490"/>
    </source>
</evidence>
<comment type="similarity">
    <text evidence="3 11 13">Belongs to the peptidase S33 family.</text>
</comment>
<feature type="domain" description="AB hydrolase-1" evidence="14">
    <location>
        <begin position="35"/>
        <end position="288"/>
    </location>
</feature>
<keyword evidence="6 11" id="KW-0031">Aminopeptidase</keyword>
<feature type="active site" evidence="12">
    <location>
        <position position="261"/>
    </location>
</feature>
<keyword evidence="9 11" id="KW-0378">Hydrolase</keyword>
<dbReference type="GO" id="GO:0005737">
    <property type="term" value="C:cytoplasm"/>
    <property type="evidence" value="ECO:0007669"/>
    <property type="project" value="UniProtKB-SubCell"/>
</dbReference>
<evidence type="ECO:0000256" key="8">
    <source>
        <dbReference type="ARBA" id="ARBA00022670"/>
    </source>
</evidence>
<dbReference type="EMBL" id="DRGM01000015">
    <property type="protein sequence ID" value="HEA15068.1"/>
    <property type="molecule type" value="Genomic_DNA"/>
</dbReference>
<dbReference type="GO" id="GO:0006508">
    <property type="term" value="P:proteolysis"/>
    <property type="evidence" value="ECO:0007669"/>
    <property type="project" value="UniProtKB-KW"/>
</dbReference>
<dbReference type="GO" id="GO:0004177">
    <property type="term" value="F:aminopeptidase activity"/>
    <property type="evidence" value="ECO:0007669"/>
    <property type="project" value="UniProtKB-UniRule"/>
</dbReference>
<dbReference type="PIRSF" id="PIRSF006431">
    <property type="entry name" value="Pept_S33"/>
    <property type="match status" value="1"/>
</dbReference>
<dbReference type="Proteomes" id="UP000886188">
    <property type="component" value="Unassembled WGS sequence"/>
</dbReference>
<comment type="subcellular location">
    <subcellularLocation>
        <location evidence="2 11">Cytoplasm</location>
    </subcellularLocation>
</comment>
<comment type="caution">
    <text evidence="15">The sequence shown here is derived from an EMBL/GenBank/DDBJ whole genome shotgun (WGS) entry which is preliminary data.</text>
</comment>
<name>A0A7V1GCX1_9GAMM</name>
<comment type="catalytic activity">
    <reaction evidence="1 11 13">
        <text>Release of N-terminal proline from a peptide.</text>
        <dbReference type="EC" id="3.4.11.5"/>
    </reaction>
</comment>